<dbReference type="AlphaFoldDB" id="A0A4Y2LPZ1"/>
<name>A0A4Y2LPZ1_ARAVE</name>
<reference evidence="2 3" key="1">
    <citation type="journal article" date="2019" name="Sci. Rep.">
        <title>Orb-weaving spider Araneus ventricosus genome elucidates the spidroin gene catalogue.</title>
        <authorList>
            <person name="Kono N."/>
            <person name="Nakamura H."/>
            <person name="Ohtoshi R."/>
            <person name="Moran D.A.P."/>
            <person name="Shinohara A."/>
            <person name="Yoshida Y."/>
            <person name="Fujiwara M."/>
            <person name="Mori M."/>
            <person name="Tomita M."/>
            <person name="Arakawa K."/>
        </authorList>
    </citation>
    <scope>NUCLEOTIDE SEQUENCE [LARGE SCALE GENOMIC DNA]</scope>
</reference>
<protein>
    <submittedName>
        <fullName evidence="2">Uncharacterized protein</fullName>
    </submittedName>
</protein>
<dbReference type="EMBL" id="BGPR01006163">
    <property type="protein sequence ID" value="GBN16544.1"/>
    <property type="molecule type" value="Genomic_DNA"/>
</dbReference>
<evidence type="ECO:0000313" key="2">
    <source>
        <dbReference type="EMBL" id="GBN16544.1"/>
    </source>
</evidence>
<evidence type="ECO:0000313" key="3">
    <source>
        <dbReference type="Proteomes" id="UP000499080"/>
    </source>
</evidence>
<proteinExistence type="predicted"/>
<organism evidence="2 3">
    <name type="scientific">Araneus ventricosus</name>
    <name type="common">Orbweaver spider</name>
    <name type="synonym">Epeira ventricosa</name>
    <dbReference type="NCBI Taxonomy" id="182803"/>
    <lineage>
        <taxon>Eukaryota</taxon>
        <taxon>Metazoa</taxon>
        <taxon>Ecdysozoa</taxon>
        <taxon>Arthropoda</taxon>
        <taxon>Chelicerata</taxon>
        <taxon>Arachnida</taxon>
        <taxon>Araneae</taxon>
        <taxon>Araneomorphae</taxon>
        <taxon>Entelegynae</taxon>
        <taxon>Araneoidea</taxon>
        <taxon>Araneidae</taxon>
        <taxon>Araneus</taxon>
    </lineage>
</organism>
<dbReference type="Proteomes" id="UP000499080">
    <property type="component" value="Unassembled WGS sequence"/>
</dbReference>
<sequence length="111" mass="12517">MLKRKYRWLTKFYCGVMKSLVLSRTLENIRKGSDVTACDVGKRAFWLEEEEAEALGVLYIIEGGKRVFWFLASREVVSGCPVNFFGLGGGQNKGPGRGSYDGWNDEIDVSR</sequence>
<evidence type="ECO:0000256" key="1">
    <source>
        <dbReference type="SAM" id="MobiDB-lite"/>
    </source>
</evidence>
<feature type="region of interest" description="Disordered" evidence="1">
    <location>
        <begin position="88"/>
        <end position="111"/>
    </location>
</feature>
<accession>A0A4Y2LPZ1</accession>
<keyword evidence="3" id="KW-1185">Reference proteome</keyword>
<comment type="caution">
    <text evidence="2">The sequence shown here is derived from an EMBL/GenBank/DDBJ whole genome shotgun (WGS) entry which is preliminary data.</text>
</comment>
<feature type="compositionally biased region" description="Gly residues" evidence="1">
    <location>
        <begin position="88"/>
        <end position="99"/>
    </location>
</feature>
<gene>
    <name evidence="2" type="ORF">AVEN_227747_1</name>
</gene>